<evidence type="ECO:0000256" key="1">
    <source>
        <dbReference type="SAM" id="MobiDB-lite"/>
    </source>
</evidence>
<organism evidence="2">
    <name type="scientific">Eutreptiella gymnastica</name>
    <dbReference type="NCBI Taxonomy" id="73025"/>
    <lineage>
        <taxon>Eukaryota</taxon>
        <taxon>Discoba</taxon>
        <taxon>Euglenozoa</taxon>
        <taxon>Euglenida</taxon>
        <taxon>Spirocuta</taxon>
        <taxon>Euglenophyceae</taxon>
        <taxon>Eutreptiales</taxon>
        <taxon>Eutreptiaceae</taxon>
        <taxon>Eutreptiella</taxon>
    </lineage>
</organism>
<proteinExistence type="predicted"/>
<sequence>MCLLSFCGRIRVSFCGGATAPSPSQLVSKLRIERPIRHPAPLQYAYVWQEQSPAALQEAPVRRAPDPHTCAFAVVAVCGTTCHAKAIPSSAVRHNTSKPLHSAVKWLSQNAARSPQTPFRSEHAICWTTRQPIFTPFEPFPGVFKRATNEAEPPAARPPARPQYVSLETCASFVEAHTDPPGHASCAPPPPRPRASREATTTKGIRVGCLVCVILRFPRLSEAKGERRICHIILESQNASHVSRSLVACRGACSIVFGTRGFPM</sequence>
<dbReference type="AlphaFoldDB" id="A0A7S4FW07"/>
<evidence type="ECO:0000313" key="2">
    <source>
        <dbReference type="EMBL" id="CAE0817031.1"/>
    </source>
</evidence>
<reference evidence="2" key="1">
    <citation type="submission" date="2021-01" db="EMBL/GenBank/DDBJ databases">
        <authorList>
            <person name="Corre E."/>
            <person name="Pelletier E."/>
            <person name="Niang G."/>
            <person name="Scheremetjew M."/>
            <person name="Finn R."/>
            <person name="Kale V."/>
            <person name="Holt S."/>
            <person name="Cochrane G."/>
            <person name="Meng A."/>
            <person name="Brown T."/>
            <person name="Cohen L."/>
        </authorList>
    </citation>
    <scope>NUCLEOTIDE SEQUENCE</scope>
    <source>
        <strain evidence="2">CCMP1594</strain>
    </source>
</reference>
<dbReference type="EMBL" id="HBJA01080633">
    <property type="protein sequence ID" value="CAE0817031.1"/>
    <property type="molecule type" value="Transcribed_RNA"/>
</dbReference>
<protein>
    <submittedName>
        <fullName evidence="2">Uncharacterized protein</fullName>
    </submittedName>
</protein>
<name>A0A7S4FW07_9EUGL</name>
<feature type="region of interest" description="Disordered" evidence="1">
    <location>
        <begin position="180"/>
        <end position="200"/>
    </location>
</feature>
<gene>
    <name evidence="2" type="ORF">EGYM00163_LOCUS28193</name>
</gene>
<accession>A0A7S4FW07</accession>